<dbReference type="EMBL" id="LSRL02000029">
    <property type="protein sequence ID" value="TDG48824.1"/>
    <property type="molecule type" value="Genomic_DNA"/>
</dbReference>
<organism evidence="2 3">
    <name type="scientific">Drosophila navojoa</name>
    <name type="common">Fruit fly</name>
    <dbReference type="NCBI Taxonomy" id="7232"/>
    <lineage>
        <taxon>Eukaryota</taxon>
        <taxon>Metazoa</taxon>
        <taxon>Ecdysozoa</taxon>
        <taxon>Arthropoda</taxon>
        <taxon>Hexapoda</taxon>
        <taxon>Insecta</taxon>
        <taxon>Pterygota</taxon>
        <taxon>Neoptera</taxon>
        <taxon>Endopterygota</taxon>
        <taxon>Diptera</taxon>
        <taxon>Brachycera</taxon>
        <taxon>Muscomorpha</taxon>
        <taxon>Ephydroidea</taxon>
        <taxon>Drosophilidae</taxon>
        <taxon>Drosophila</taxon>
    </lineage>
</organism>
<dbReference type="Proteomes" id="UP000295192">
    <property type="component" value="Unassembled WGS sequence"/>
</dbReference>
<reference evidence="2 3" key="1">
    <citation type="journal article" date="2019" name="J. Hered.">
        <title>An Improved Genome Assembly for Drosophila navojoa, the Basal Species in the mojavensis Cluster.</title>
        <authorList>
            <person name="Vanderlinde T."/>
            <person name="Dupim E.G."/>
            <person name="Nazario-Yepiz N.O."/>
            <person name="Carvalho A.B."/>
        </authorList>
    </citation>
    <scope>NUCLEOTIDE SEQUENCE [LARGE SCALE GENOMIC DNA]</scope>
    <source>
        <strain evidence="2">Navoj_Jal97</strain>
        <tissue evidence="2">Whole organism</tissue>
    </source>
</reference>
<dbReference type="InterPro" id="IPR011009">
    <property type="entry name" value="Kinase-like_dom_sf"/>
</dbReference>
<evidence type="ECO:0000313" key="2">
    <source>
        <dbReference type="EMBL" id="TDG48824.1"/>
    </source>
</evidence>
<dbReference type="SUPFAM" id="SSF56112">
    <property type="entry name" value="Protein kinase-like (PK-like)"/>
    <property type="match status" value="1"/>
</dbReference>
<evidence type="ECO:0000313" key="3">
    <source>
        <dbReference type="Proteomes" id="UP000295192"/>
    </source>
</evidence>
<name>A0A484BJI9_DRONA</name>
<accession>A0A484BJI9</accession>
<dbReference type="AlphaFoldDB" id="A0A484BJI9"/>
<proteinExistence type="predicted"/>
<comment type="caution">
    <text evidence="2">The sequence shown here is derived from an EMBL/GenBank/DDBJ whole genome shotgun (WGS) entry which is preliminary data.</text>
</comment>
<gene>
    <name evidence="2" type="ORF">AWZ03_004727</name>
</gene>
<dbReference type="OrthoDB" id="8250698at2759"/>
<dbReference type="OMA" id="YYVLGHC"/>
<protein>
    <recommendedName>
        <fullName evidence="1">CHK kinase-like domain-containing protein</fullName>
    </recommendedName>
</protein>
<dbReference type="PANTHER" id="PTHR11012">
    <property type="entry name" value="PROTEIN KINASE-LIKE DOMAIN-CONTAINING"/>
    <property type="match status" value="1"/>
</dbReference>
<dbReference type="STRING" id="7232.A0A484BJI9"/>
<sequence length="418" mass="48833">MSSADKENFNADELVAPAWLNTQFLEQVLIEYGKTPELRVVDVKISPASAKGDHYASIMFRANVSYTTKTGDHSKSLIIKTMPDQEGHKKDMIGSSNIFVTEIGMYTKALPKFEEMLREVGDNTKLFVPCIYHSLEPRQVMIFEDLVPQGYSVVRSRNPTVTELKIAFQKLAKWHACSFKVLNEQPDFLQEFKYGLFTMHSVLEDTYFNSGMGTFIELLEEVPELRKYVPYFSKIKADYVQQMRAIMQEYYESRKPNGYYVLGHCDFHARNMMYKHNEDGGVEDVMLLDFQISNICPITTDIIYSVYMLMGPEERHNNYKELLDYYFAEFLATLQKIGYKGELPSLVEFWKLISQHKIYDFFLISTFLPMMGCLQLKDFDPAELMQSEEARKPLYRLESYIKDIKFLLARYEEHGYFE</sequence>
<dbReference type="PANTHER" id="PTHR11012:SF12">
    <property type="entry name" value="CHK KINASE-LIKE DOMAIN-CONTAINING PROTEIN-RELATED"/>
    <property type="match status" value="1"/>
</dbReference>
<keyword evidence="3" id="KW-1185">Reference proteome</keyword>
<feature type="domain" description="CHK kinase-like" evidence="1">
    <location>
        <begin position="141"/>
        <end position="336"/>
    </location>
</feature>
<dbReference type="Pfam" id="PF02958">
    <property type="entry name" value="EcKL"/>
    <property type="match status" value="1"/>
</dbReference>
<dbReference type="Gene3D" id="3.90.1200.10">
    <property type="match status" value="1"/>
</dbReference>
<evidence type="ECO:0000259" key="1">
    <source>
        <dbReference type="SMART" id="SM00587"/>
    </source>
</evidence>
<dbReference type="InterPro" id="IPR015897">
    <property type="entry name" value="CHK_kinase-like"/>
</dbReference>
<dbReference type="SMART" id="SM00587">
    <property type="entry name" value="CHK"/>
    <property type="match status" value="1"/>
</dbReference>
<dbReference type="InterPro" id="IPR004119">
    <property type="entry name" value="EcKL"/>
</dbReference>
<dbReference type="KEGG" id="dnv:108659801"/>